<reference evidence="3" key="2">
    <citation type="submission" date="2020-06" db="EMBL/GenBank/DDBJ databases">
        <title>Helianthus annuus Genome sequencing and assembly Release 2.</title>
        <authorList>
            <person name="Gouzy J."/>
            <person name="Langlade N."/>
            <person name="Munos S."/>
        </authorList>
    </citation>
    <scope>NUCLEOTIDE SEQUENCE</scope>
    <source>
        <tissue evidence="3">Leaves</tissue>
    </source>
</reference>
<reference evidence="3" key="1">
    <citation type="journal article" date="2017" name="Nature">
        <title>The sunflower genome provides insights into oil metabolism, flowering and Asterid evolution.</title>
        <authorList>
            <person name="Badouin H."/>
            <person name="Gouzy J."/>
            <person name="Grassa C.J."/>
            <person name="Murat F."/>
            <person name="Staton S.E."/>
            <person name="Cottret L."/>
            <person name="Lelandais-Briere C."/>
            <person name="Owens G.L."/>
            <person name="Carrere S."/>
            <person name="Mayjonade B."/>
            <person name="Legrand L."/>
            <person name="Gill N."/>
            <person name="Kane N.C."/>
            <person name="Bowers J.E."/>
            <person name="Hubner S."/>
            <person name="Bellec A."/>
            <person name="Berard A."/>
            <person name="Berges H."/>
            <person name="Blanchet N."/>
            <person name="Boniface M.C."/>
            <person name="Brunel D."/>
            <person name="Catrice O."/>
            <person name="Chaidir N."/>
            <person name="Claudel C."/>
            <person name="Donnadieu C."/>
            <person name="Faraut T."/>
            <person name="Fievet G."/>
            <person name="Helmstetter N."/>
            <person name="King M."/>
            <person name="Knapp S.J."/>
            <person name="Lai Z."/>
            <person name="Le Paslier M.C."/>
            <person name="Lippi Y."/>
            <person name="Lorenzon L."/>
            <person name="Mandel J.R."/>
            <person name="Marage G."/>
            <person name="Marchand G."/>
            <person name="Marquand E."/>
            <person name="Bret-Mestries E."/>
            <person name="Morien E."/>
            <person name="Nambeesan S."/>
            <person name="Nguyen T."/>
            <person name="Pegot-Espagnet P."/>
            <person name="Pouilly N."/>
            <person name="Raftis F."/>
            <person name="Sallet E."/>
            <person name="Schiex T."/>
            <person name="Thomas J."/>
            <person name="Vandecasteele C."/>
            <person name="Vares D."/>
            <person name="Vear F."/>
            <person name="Vautrin S."/>
            <person name="Crespi M."/>
            <person name="Mangin B."/>
            <person name="Burke J.M."/>
            <person name="Salse J."/>
            <person name="Munos S."/>
            <person name="Vincourt P."/>
            <person name="Rieseberg L.H."/>
            <person name="Langlade N.B."/>
        </authorList>
    </citation>
    <scope>NUCLEOTIDE SEQUENCE</scope>
    <source>
        <tissue evidence="3">Leaves</tissue>
    </source>
</reference>
<dbReference type="AlphaFoldDB" id="A0A9K3GY87"/>
<organism evidence="3 4">
    <name type="scientific">Helianthus annuus</name>
    <name type="common">Common sunflower</name>
    <dbReference type="NCBI Taxonomy" id="4232"/>
    <lineage>
        <taxon>Eukaryota</taxon>
        <taxon>Viridiplantae</taxon>
        <taxon>Streptophyta</taxon>
        <taxon>Embryophyta</taxon>
        <taxon>Tracheophyta</taxon>
        <taxon>Spermatophyta</taxon>
        <taxon>Magnoliopsida</taxon>
        <taxon>eudicotyledons</taxon>
        <taxon>Gunneridae</taxon>
        <taxon>Pentapetalae</taxon>
        <taxon>asterids</taxon>
        <taxon>campanulids</taxon>
        <taxon>Asterales</taxon>
        <taxon>Asteraceae</taxon>
        <taxon>Asteroideae</taxon>
        <taxon>Heliantheae alliance</taxon>
        <taxon>Heliantheae</taxon>
        <taxon>Helianthus</taxon>
    </lineage>
</organism>
<dbReference type="PANTHER" id="PTHR31286:SF99">
    <property type="entry name" value="DUF4283 DOMAIN-CONTAINING PROTEIN"/>
    <property type="match status" value="1"/>
</dbReference>
<dbReference type="PANTHER" id="PTHR31286">
    <property type="entry name" value="GLYCINE-RICH CELL WALL STRUCTURAL PROTEIN 1.8-LIKE"/>
    <property type="match status" value="1"/>
</dbReference>
<feature type="compositionally biased region" description="Polar residues" evidence="1">
    <location>
        <begin position="411"/>
        <end position="425"/>
    </location>
</feature>
<dbReference type="EMBL" id="MNCJ02000331">
    <property type="protein sequence ID" value="KAF5759598.1"/>
    <property type="molecule type" value="Genomic_DNA"/>
</dbReference>
<proteinExistence type="predicted"/>
<feature type="compositionally biased region" description="Polar residues" evidence="1">
    <location>
        <begin position="465"/>
        <end position="477"/>
    </location>
</feature>
<feature type="region of interest" description="Disordered" evidence="1">
    <location>
        <begin position="404"/>
        <end position="494"/>
    </location>
</feature>
<sequence>MDDCNSSGGNQPDIRGKPRPSFDEIDAHFLDVDGNTLQPKRGVMIGTQNDPKPSNIIDDLTKVTVPVRLEKRDVEKSDNFWDFPSKYTPKSDLFGASFSADNRVVQGKTSGPAEPVSFAHIVKNTKEKVKVNFRAMESAEKVDGADVVIPLSSVQQVTDRYANTLFGYFLGKQLAFPVVDYFAKNNWAKYGLSQLMMNANGFFFFKFWSKEGMNQMLEDGPWLIRSVPIILKEWSPSIKMEKEDIKVVPVWVKMHDVPLEAFTEDGLSLVASMIGTPKMLDTYTASMCAESWGRSSYARALIEVQAGAELKKSVTVAIPSMDGSGYSKVEVKIDYDWEPLRCSSCCVFGHDDSLCPKNIQVSSSGDAEKNNDEFQVVGGKKKKVNNQGIHMKNQKPKVVYRPIVNPKPKSSLKSPMQNQVSTSNPFDILRDDTGNQGGTTVGRVEKKTSSNRQESDEEEVEEVYNETSAFMTSGTHPSSSKAGASTSSTKFSNG</sequence>
<name>A0A9K3GY87_HELAN</name>
<protein>
    <recommendedName>
        <fullName evidence="2">DUF4283 domain-containing protein</fullName>
    </recommendedName>
</protein>
<evidence type="ECO:0000313" key="3">
    <source>
        <dbReference type="EMBL" id="KAF5759598.1"/>
    </source>
</evidence>
<dbReference type="Proteomes" id="UP000215914">
    <property type="component" value="Unassembled WGS sequence"/>
</dbReference>
<keyword evidence="4" id="KW-1185">Reference proteome</keyword>
<dbReference type="Gramene" id="mRNA:HanXRQr2_Chr16g0743201">
    <property type="protein sequence ID" value="CDS:HanXRQr2_Chr16g0743201.1"/>
    <property type="gene ID" value="HanXRQr2_Chr16g0743201"/>
</dbReference>
<accession>A0A9K3GY87</accession>
<evidence type="ECO:0000256" key="1">
    <source>
        <dbReference type="SAM" id="MobiDB-lite"/>
    </source>
</evidence>
<feature type="compositionally biased region" description="Low complexity" evidence="1">
    <location>
        <begin position="478"/>
        <end position="494"/>
    </location>
</feature>
<comment type="caution">
    <text evidence="3">The sequence shown here is derived from an EMBL/GenBank/DDBJ whole genome shotgun (WGS) entry which is preliminary data.</text>
</comment>
<feature type="compositionally biased region" description="Acidic residues" evidence="1">
    <location>
        <begin position="455"/>
        <end position="464"/>
    </location>
</feature>
<evidence type="ECO:0000259" key="2">
    <source>
        <dbReference type="Pfam" id="PF14111"/>
    </source>
</evidence>
<feature type="region of interest" description="Disordered" evidence="1">
    <location>
        <begin position="1"/>
        <end position="24"/>
    </location>
</feature>
<gene>
    <name evidence="3" type="ORF">HanXRQr2_Chr16g0743201</name>
</gene>
<feature type="compositionally biased region" description="Basic and acidic residues" evidence="1">
    <location>
        <begin position="14"/>
        <end position="24"/>
    </location>
</feature>
<dbReference type="Pfam" id="PF14111">
    <property type="entry name" value="DUF4283"/>
    <property type="match status" value="1"/>
</dbReference>
<feature type="domain" description="DUF4283" evidence="2">
    <location>
        <begin position="160"/>
        <end position="241"/>
    </location>
</feature>
<dbReference type="InterPro" id="IPR040256">
    <property type="entry name" value="At4g02000-like"/>
</dbReference>
<feature type="compositionally biased region" description="Polar residues" evidence="1">
    <location>
        <begin position="1"/>
        <end position="10"/>
    </location>
</feature>
<dbReference type="InterPro" id="IPR025558">
    <property type="entry name" value="DUF4283"/>
</dbReference>
<evidence type="ECO:0000313" key="4">
    <source>
        <dbReference type="Proteomes" id="UP000215914"/>
    </source>
</evidence>